<evidence type="ECO:0000259" key="5">
    <source>
        <dbReference type="SMART" id="SM00849"/>
    </source>
</evidence>
<organism evidence="6 7">
    <name type="scientific">Streptomonospora algeriensis</name>
    <dbReference type="NCBI Taxonomy" id="995084"/>
    <lineage>
        <taxon>Bacteria</taxon>
        <taxon>Bacillati</taxon>
        <taxon>Actinomycetota</taxon>
        <taxon>Actinomycetes</taxon>
        <taxon>Streptosporangiales</taxon>
        <taxon>Nocardiopsidaceae</taxon>
        <taxon>Streptomonospora</taxon>
    </lineage>
</organism>
<comment type="cofactor">
    <cofactor evidence="1">
        <name>Zn(2+)</name>
        <dbReference type="ChEBI" id="CHEBI:29105"/>
    </cofactor>
</comment>
<dbReference type="InterPro" id="IPR051453">
    <property type="entry name" value="MBL_Glyoxalase_II"/>
</dbReference>
<dbReference type="InterPro" id="IPR036866">
    <property type="entry name" value="RibonucZ/Hydroxyglut_hydro"/>
</dbReference>
<dbReference type="Proteomes" id="UP001596956">
    <property type="component" value="Unassembled WGS sequence"/>
</dbReference>
<keyword evidence="7" id="KW-1185">Reference proteome</keyword>
<feature type="domain" description="Metallo-beta-lactamase" evidence="5">
    <location>
        <begin position="12"/>
        <end position="206"/>
    </location>
</feature>
<keyword evidence="3" id="KW-0378">Hydrolase</keyword>
<evidence type="ECO:0000256" key="2">
    <source>
        <dbReference type="ARBA" id="ARBA00022723"/>
    </source>
</evidence>
<evidence type="ECO:0000256" key="1">
    <source>
        <dbReference type="ARBA" id="ARBA00001947"/>
    </source>
</evidence>
<dbReference type="SMART" id="SM00849">
    <property type="entry name" value="Lactamase_B"/>
    <property type="match status" value="1"/>
</dbReference>
<evidence type="ECO:0000256" key="3">
    <source>
        <dbReference type="ARBA" id="ARBA00022801"/>
    </source>
</evidence>
<proteinExistence type="predicted"/>
<dbReference type="InterPro" id="IPR001279">
    <property type="entry name" value="Metallo-B-lactamas"/>
</dbReference>
<protein>
    <submittedName>
        <fullName evidence="6">MBL fold metallo-hydrolase</fullName>
    </submittedName>
</protein>
<dbReference type="SUPFAM" id="SSF56281">
    <property type="entry name" value="Metallo-hydrolase/oxidoreductase"/>
    <property type="match status" value="1"/>
</dbReference>
<comment type="caution">
    <text evidence="6">The sequence shown here is derived from an EMBL/GenBank/DDBJ whole genome shotgun (WGS) entry which is preliminary data.</text>
</comment>
<name>A0ABW3BC03_9ACTN</name>
<accession>A0ABW3BC03</accession>
<dbReference type="PANTHER" id="PTHR46233">
    <property type="entry name" value="HYDROXYACYLGLUTATHIONE HYDROLASE GLOC"/>
    <property type="match status" value="1"/>
</dbReference>
<dbReference type="Pfam" id="PF00753">
    <property type="entry name" value="Lactamase_B"/>
    <property type="match status" value="1"/>
</dbReference>
<dbReference type="CDD" id="cd06262">
    <property type="entry name" value="metallo-hydrolase-like_MBL-fold"/>
    <property type="match status" value="1"/>
</dbReference>
<dbReference type="EMBL" id="JBHTHR010000109">
    <property type="protein sequence ID" value="MFD0800861.1"/>
    <property type="molecule type" value="Genomic_DNA"/>
</dbReference>
<gene>
    <name evidence="6" type="ORF">ACFQZU_05960</name>
</gene>
<sequence length="228" mass="23594">MFISAFPAGPLAANCYLVAAADRAAECVIVDPGQDAGRQLSARLAERALVPAAVLVTHGHFDHVWSAAEVAREHGIAVYVHGADRPLLSDPAKGLDPALAAQLSALLGQSELQEPADVRELAGGETLELAGLQLAVEHVPGHTPGSVCYGLAGGEGSDPVLFTGDLLFAGSIGRTDFPGGDHAEIMRSLERLCRDWPDGTGVYPGHGPQTTIGGERAANPFLADIPGR</sequence>
<evidence type="ECO:0000256" key="4">
    <source>
        <dbReference type="ARBA" id="ARBA00022833"/>
    </source>
</evidence>
<reference evidence="7" key="1">
    <citation type="journal article" date="2019" name="Int. J. Syst. Evol. Microbiol.">
        <title>The Global Catalogue of Microorganisms (GCM) 10K type strain sequencing project: providing services to taxonomists for standard genome sequencing and annotation.</title>
        <authorList>
            <consortium name="The Broad Institute Genomics Platform"/>
            <consortium name="The Broad Institute Genome Sequencing Center for Infectious Disease"/>
            <person name="Wu L."/>
            <person name="Ma J."/>
        </authorList>
    </citation>
    <scope>NUCLEOTIDE SEQUENCE [LARGE SCALE GENOMIC DNA]</scope>
    <source>
        <strain evidence="7">CCUG 63369</strain>
    </source>
</reference>
<evidence type="ECO:0000313" key="7">
    <source>
        <dbReference type="Proteomes" id="UP001596956"/>
    </source>
</evidence>
<keyword evidence="2" id="KW-0479">Metal-binding</keyword>
<evidence type="ECO:0000313" key="6">
    <source>
        <dbReference type="EMBL" id="MFD0800861.1"/>
    </source>
</evidence>
<dbReference type="PANTHER" id="PTHR46233:SF3">
    <property type="entry name" value="HYDROXYACYLGLUTATHIONE HYDROLASE GLOC"/>
    <property type="match status" value="1"/>
</dbReference>
<dbReference type="Gene3D" id="3.60.15.10">
    <property type="entry name" value="Ribonuclease Z/Hydroxyacylglutathione hydrolase-like"/>
    <property type="match status" value="1"/>
</dbReference>
<keyword evidence="4" id="KW-0862">Zinc</keyword>